<feature type="domain" description="Pyruvate/ketoisovalerate oxidoreductase catalytic" evidence="2">
    <location>
        <begin position="305"/>
        <end position="467"/>
    </location>
</feature>
<accession>A0A936K5F4</accession>
<proteinExistence type="predicted"/>
<evidence type="ECO:0000256" key="1">
    <source>
        <dbReference type="ARBA" id="ARBA00023002"/>
    </source>
</evidence>
<evidence type="ECO:0000313" key="5">
    <source>
        <dbReference type="Proteomes" id="UP000709959"/>
    </source>
</evidence>
<reference evidence="4 5" key="1">
    <citation type="submission" date="2020-10" db="EMBL/GenBank/DDBJ databases">
        <title>Connecting structure to function with the recovery of over 1000 high-quality activated sludge metagenome-assembled genomes encoding full-length rRNA genes using long-read sequencing.</title>
        <authorList>
            <person name="Singleton C.M."/>
            <person name="Petriglieri F."/>
            <person name="Kristensen J.M."/>
            <person name="Kirkegaard R.H."/>
            <person name="Michaelsen T.Y."/>
            <person name="Andersen M.H."/>
            <person name="Karst S.M."/>
            <person name="Dueholm M.S."/>
            <person name="Nielsen P.H."/>
            <person name="Albertsen M."/>
        </authorList>
    </citation>
    <scope>NUCLEOTIDE SEQUENCE [LARGE SCALE GENOMIC DNA]</scope>
    <source>
        <strain evidence="4">OdNE_18-Q3-R46-58_MAXAC.008</strain>
    </source>
</reference>
<dbReference type="GO" id="GO:0044281">
    <property type="term" value="P:small molecule metabolic process"/>
    <property type="evidence" value="ECO:0007669"/>
    <property type="project" value="UniProtKB-ARBA"/>
</dbReference>
<dbReference type="SUPFAM" id="SSF53323">
    <property type="entry name" value="Pyruvate-ferredoxin oxidoreductase, PFOR, domain III"/>
    <property type="match status" value="1"/>
</dbReference>
<dbReference type="GO" id="GO:0030976">
    <property type="term" value="F:thiamine pyrophosphate binding"/>
    <property type="evidence" value="ECO:0007669"/>
    <property type="project" value="InterPro"/>
</dbReference>
<dbReference type="InterPro" id="IPR011766">
    <property type="entry name" value="TPP_enzyme_TPP-bd"/>
</dbReference>
<dbReference type="Gene3D" id="3.40.920.10">
    <property type="entry name" value="Pyruvate-ferredoxin oxidoreductase, PFOR, domain III"/>
    <property type="match status" value="1"/>
</dbReference>
<organism evidence="4 5">
    <name type="scientific">Candidatus Geothrix odensensis</name>
    <dbReference type="NCBI Taxonomy" id="2954440"/>
    <lineage>
        <taxon>Bacteria</taxon>
        <taxon>Pseudomonadati</taxon>
        <taxon>Acidobacteriota</taxon>
        <taxon>Holophagae</taxon>
        <taxon>Holophagales</taxon>
        <taxon>Holophagaceae</taxon>
        <taxon>Geothrix</taxon>
    </lineage>
</organism>
<dbReference type="Pfam" id="PF02775">
    <property type="entry name" value="TPP_enzyme_C"/>
    <property type="match status" value="1"/>
</dbReference>
<evidence type="ECO:0000259" key="3">
    <source>
        <dbReference type="Pfam" id="PF02775"/>
    </source>
</evidence>
<dbReference type="InterPro" id="IPR051457">
    <property type="entry name" value="2-oxoacid:Fd_oxidoreductase"/>
</dbReference>
<dbReference type="SUPFAM" id="SSF52518">
    <property type="entry name" value="Thiamin diphosphate-binding fold (THDP-binding)"/>
    <property type="match status" value="1"/>
</dbReference>
<dbReference type="PANTHER" id="PTHR48084:SF3">
    <property type="entry name" value="SUBUNIT OF PYRUVATE:FLAVODOXIN OXIDOREDUCTASE"/>
    <property type="match status" value="1"/>
</dbReference>
<dbReference type="GO" id="GO:0045333">
    <property type="term" value="P:cellular respiration"/>
    <property type="evidence" value="ECO:0007669"/>
    <property type="project" value="UniProtKB-ARBA"/>
</dbReference>
<protein>
    <submittedName>
        <fullName evidence="4">2-oxoacid:acceptor oxidoreductase family protein</fullName>
    </submittedName>
</protein>
<dbReference type="AlphaFoldDB" id="A0A936K5F4"/>
<evidence type="ECO:0000259" key="2">
    <source>
        <dbReference type="Pfam" id="PF01558"/>
    </source>
</evidence>
<dbReference type="InterPro" id="IPR019752">
    <property type="entry name" value="Pyrv/ketoisovalerate_OxRed_cat"/>
</dbReference>
<dbReference type="GO" id="GO:0016625">
    <property type="term" value="F:oxidoreductase activity, acting on the aldehyde or oxo group of donors, iron-sulfur protein as acceptor"/>
    <property type="evidence" value="ECO:0007669"/>
    <property type="project" value="UniProtKB-ARBA"/>
</dbReference>
<evidence type="ECO:0000313" key="4">
    <source>
        <dbReference type="EMBL" id="MBK8571055.1"/>
    </source>
</evidence>
<dbReference type="Proteomes" id="UP000709959">
    <property type="component" value="Unassembled WGS sequence"/>
</dbReference>
<dbReference type="InterPro" id="IPR029061">
    <property type="entry name" value="THDP-binding"/>
</dbReference>
<dbReference type="EMBL" id="JADKCH010000001">
    <property type="protein sequence ID" value="MBK8571055.1"/>
    <property type="molecule type" value="Genomic_DNA"/>
</dbReference>
<sequence>MSKTSVIYDKFERHSHGQGLKGHATHYCPGCGHGLAHKFLAEAIDALGIQDRTVAVSPVGCSVFLYYYFDVGNTQAAHGRAPVVALGHKFANPESVVISYQGDGDLASIGLAETVATAQLGAPITVIFINNAIYGMTGGQMAPTTLMGQSSSTSPSGRDQYNGQPMKMAELIAGLDGPVYVERVALFDAKQRIKAKKAIQKALKLQVEGRGYSFIEVLAECPTHLKMSPEETEKWVKECMEPVYPLGVKKDLTVEPWFHRNAPCFKGEKILALTGASTEHPERFCKGFPTALDLNDVSLKLAGSGGDGAQTAAMLIARAAISEGFDATHIPSYGPESRGGTSYADVHVAETEVLNPGSPDPQILLAFNAPSLAKFGPTVRKGGYVIYDSSVVTEAPVLDPSIKVFPVPFTGIATDLGKAVVKNIVALGALQAATGIFPKETFLGAIRVALKDKCALIPLNEEAFAWGIKSVEALDQ</sequence>
<dbReference type="Pfam" id="PF01558">
    <property type="entry name" value="POR"/>
    <property type="match status" value="1"/>
</dbReference>
<dbReference type="PANTHER" id="PTHR48084">
    <property type="entry name" value="2-OXOGLUTARATE OXIDOREDUCTASE SUBUNIT KORB-RELATED"/>
    <property type="match status" value="1"/>
</dbReference>
<comment type="caution">
    <text evidence="4">The sequence shown here is derived from an EMBL/GenBank/DDBJ whole genome shotgun (WGS) entry which is preliminary data.</text>
</comment>
<dbReference type="Gene3D" id="3.40.50.970">
    <property type="match status" value="1"/>
</dbReference>
<feature type="domain" description="Thiamine pyrophosphate enzyme TPP-binding" evidence="3">
    <location>
        <begin position="68"/>
        <end position="217"/>
    </location>
</feature>
<gene>
    <name evidence="4" type="ORF">IPN91_00145</name>
</gene>
<dbReference type="InterPro" id="IPR002869">
    <property type="entry name" value="Pyrv_flavodox_OxRed_cen"/>
</dbReference>
<name>A0A936K5F4_9BACT</name>
<keyword evidence="1" id="KW-0560">Oxidoreductase</keyword>